<evidence type="ECO:0000313" key="2">
    <source>
        <dbReference type="EMBL" id="CAD7091999.1"/>
    </source>
</evidence>
<dbReference type="Proteomes" id="UP000594454">
    <property type="component" value="Chromosome 6"/>
</dbReference>
<dbReference type="Gene3D" id="1.10.2080.10">
    <property type="entry name" value="Insect odorant-binding protein A10/Ejaculatory bulb-specific protein 3"/>
    <property type="match status" value="1"/>
</dbReference>
<feature type="chain" id="PRO_5030755851" evidence="1">
    <location>
        <begin position="19"/>
        <end position="120"/>
    </location>
</feature>
<dbReference type="InterPro" id="IPR036682">
    <property type="entry name" value="OS_D_A10/PebIII_sf"/>
</dbReference>
<dbReference type="OMA" id="CLMEKGP"/>
<proteinExistence type="predicted"/>
<dbReference type="InParanoid" id="A0A7R8Z055"/>
<evidence type="ECO:0000256" key="1">
    <source>
        <dbReference type="SAM" id="SignalP"/>
    </source>
</evidence>
<keyword evidence="1" id="KW-0732">Signal</keyword>
<reference evidence="2 3" key="1">
    <citation type="submission" date="2020-11" db="EMBL/GenBank/DDBJ databases">
        <authorList>
            <person name="Wallbank WR R."/>
            <person name="Pardo Diaz C."/>
            <person name="Kozak K."/>
            <person name="Martin S."/>
            <person name="Jiggins C."/>
            <person name="Moest M."/>
            <person name="Warren A I."/>
            <person name="Generalovic N T."/>
            <person name="Byers J.R.P. K."/>
            <person name="Montejo-Kovacevich G."/>
            <person name="Yen C E."/>
        </authorList>
    </citation>
    <scope>NUCLEOTIDE SEQUENCE [LARGE SCALE GENOMIC DNA]</scope>
</reference>
<dbReference type="OrthoDB" id="6344725at2759"/>
<dbReference type="Pfam" id="PF03392">
    <property type="entry name" value="OS-D"/>
    <property type="match status" value="1"/>
</dbReference>
<evidence type="ECO:0000313" key="3">
    <source>
        <dbReference type="Proteomes" id="UP000594454"/>
    </source>
</evidence>
<dbReference type="PANTHER" id="PTHR11257">
    <property type="entry name" value="CHEMOSENSORY PROTEIN-RELATED"/>
    <property type="match status" value="1"/>
</dbReference>
<name>A0A7R8Z055_HERIL</name>
<dbReference type="AlphaFoldDB" id="A0A7R8Z055"/>
<dbReference type="EMBL" id="LR899014">
    <property type="protein sequence ID" value="CAD7091999.1"/>
    <property type="molecule type" value="Genomic_DNA"/>
</dbReference>
<sequence length="120" mass="13724">MKFLLVSVVLCSVVCIFGQQYTQKYDNIDVDSVLSNDRIRSNYVKCLLETGPCTPEGRELRNLLPEALATNCAKCTAVQSKNLVKTLRKFENSETKEWKLLTRKYDPKGTYIAAFRKSHQ</sequence>
<accession>A0A7R8Z055</accession>
<feature type="signal peptide" evidence="1">
    <location>
        <begin position="1"/>
        <end position="18"/>
    </location>
</feature>
<dbReference type="SUPFAM" id="SSF100910">
    <property type="entry name" value="Chemosensory protein Csp2"/>
    <property type="match status" value="1"/>
</dbReference>
<organism evidence="2 3">
    <name type="scientific">Hermetia illucens</name>
    <name type="common">Black soldier fly</name>
    <dbReference type="NCBI Taxonomy" id="343691"/>
    <lineage>
        <taxon>Eukaryota</taxon>
        <taxon>Metazoa</taxon>
        <taxon>Ecdysozoa</taxon>
        <taxon>Arthropoda</taxon>
        <taxon>Hexapoda</taxon>
        <taxon>Insecta</taxon>
        <taxon>Pterygota</taxon>
        <taxon>Neoptera</taxon>
        <taxon>Endopterygota</taxon>
        <taxon>Diptera</taxon>
        <taxon>Brachycera</taxon>
        <taxon>Stratiomyomorpha</taxon>
        <taxon>Stratiomyidae</taxon>
        <taxon>Hermetiinae</taxon>
        <taxon>Hermetia</taxon>
    </lineage>
</organism>
<gene>
    <name evidence="2" type="ORF">HERILL_LOCUS14391</name>
</gene>
<keyword evidence="3" id="KW-1185">Reference proteome</keyword>
<dbReference type="PANTHER" id="PTHR11257:SF13">
    <property type="entry name" value="GEO07322P1"/>
    <property type="match status" value="1"/>
</dbReference>
<protein>
    <submittedName>
        <fullName evidence="2">Uncharacterized protein</fullName>
    </submittedName>
</protein>
<dbReference type="InterPro" id="IPR005055">
    <property type="entry name" value="A10/PebIII"/>
</dbReference>